<evidence type="ECO:0000256" key="1">
    <source>
        <dbReference type="ARBA" id="ARBA00022729"/>
    </source>
</evidence>
<dbReference type="NCBIfam" id="TIGR04183">
    <property type="entry name" value="Por_Secre_tail"/>
    <property type="match status" value="1"/>
</dbReference>
<accession>A0A3M0G609</accession>
<dbReference type="InterPro" id="IPR036691">
    <property type="entry name" value="Endo/exonu/phosph_ase_sf"/>
</dbReference>
<dbReference type="RefSeq" id="WP_121917165.1">
    <property type="nucleotide sequence ID" value="NZ_REFV01000006.1"/>
</dbReference>
<dbReference type="InterPro" id="IPR026444">
    <property type="entry name" value="Secre_tail"/>
</dbReference>
<comment type="caution">
    <text evidence="3">The sequence shown here is derived from an EMBL/GenBank/DDBJ whole genome shotgun (WGS) entry which is preliminary data.</text>
</comment>
<evidence type="ECO:0000313" key="3">
    <source>
        <dbReference type="EMBL" id="RMB59527.1"/>
    </source>
</evidence>
<sequence>MKYFFALLFISLGTLVQAQETINLAFYNVLNYPSAPPDNREVILQDIVAEMNPDIFMICELESEDAGGDILDNSLNAFNDVYNQAPYFNNTSSGADLQQLLYYNRNKFELVLTDIIETSVRDINRYRLRVIVENTASEPLFMEVFVAHLKASQGAQNELLRFDMVEQFTEYLSELDPNDTVIFAGDLNLYTSDEPAYQELINSSGEFALTDPIDSPGDWNNNSSFEFLHTQSTRISNDEFDDFGAGGGLDSRFDFILLSDNTFDEDASLRYVDGSYKAFGNNSNCFNDRIDSSDCGGDYTLATRELLYQMSDHLPVIAQLEISEEFLSVDVVQDEKSAWFVRGNVVSDVAEIAFAKAYTNKSIILYNTVGQQLMQFKTTAERLSMDTSFLADGVYYLKLNDNTLLKFIKTR</sequence>
<dbReference type="AlphaFoldDB" id="A0A3M0G609"/>
<gene>
    <name evidence="3" type="ORF">EAX61_08055</name>
</gene>
<dbReference type="SUPFAM" id="SSF56219">
    <property type="entry name" value="DNase I-like"/>
    <property type="match status" value="1"/>
</dbReference>
<name>A0A3M0G609_9FLAO</name>
<organism evidence="3 4">
    <name type="scientific">Dokdonia sinensis</name>
    <dbReference type="NCBI Taxonomy" id="2479847"/>
    <lineage>
        <taxon>Bacteria</taxon>
        <taxon>Pseudomonadati</taxon>
        <taxon>Bacteroidota</taxon>
        <taxon>Flavobacteriia</taxon>
        <taxon>Flavobacteriales</taxon>
        <taxon>Flavobacteriaceae</taxon>
        <taxon>Dokdonia</taxon>
    </lineage>
</organism>
<protein>
    <submittedName>
        <fullName evidence="3">T9SS C-terminal target domain-containing protein</fullName>
    </submittedName>
</protein>
<evidence type="ECO:0000256" key="2">
    <source>
        <dbReference type="SAM" id="SignalP"/>
    </source>
</evidence>
<dbReference type="EMBL" id="REFV01000006">
    <property type="protein sequence ID" value="RMB59527.1"/>
    <property type="molecule type" value="Genomic_DNA"/>
</dbReference>
<reference evidence="3 4" key="1">
    <citation type="submission" date="2018-10" db="EMBL/GenBank/DDBJ databases">
        <title>Dokdonia luteus sp. nov., isolated from sea water.</title>
        <authorList>
            <person name="Zhou L.Y."/>
            <person name="Du Z.J."/>
        </authorList>
    </citation>
    <scope>NUCLEOTIDE SEQUENCE [LARGE SCALE GENOMIC DNA]</scope>
    <source>
        <strain evidence="3 4">SH27</strain>
    </source>
</reference>
<keyword evidence="4" id="KW-1185">Reference proteome</keyword>
<dbReference type="OrthoDB" id="1122807at2"/>
<dbReference type="Gene3D" id="3.60.10.10">
    <property type="entry name" value="Endonuclease/exonuclease/phosphatase"/>
    <property type="match status" value="1"/>
</dbReference>
<keyword evidence="1 2" id="KW-0732">Signal</keyword>
<dbReference type="Proteomes" id="UP000281985">
    <property type="component" value="Unassembled WGS sequence"/>
</dbReference>
<evidence type="ECO:0000313" key="4">
    <source>
        <dbReference type="Proteomes" id="UP000281985"/>
    </source>
</evidence>
<proteinExistence type="predicted"/>
<feature type="signal peptide" evidence="2">
    <location>
        <begin position="1"/>
        <end position="18"/>
    </location>
</feature>
<feature type="chain" id="PRO_5017920859" evidence="2">
    <location>
        <begin position="19"/>
        <end position="411"/>
    </location>
</feature>